<organism evidence="2 3">
    <name type="scientific">Arthroderma otae (strain ATCC MYA-4605 / CBS 113480)</name>
    <name type="common">Microsporum canis</name>
    <dbReference type="NCBI Taxonomy" id="554155"/>
    <lineage>
        <taxon>Eukaryota</taxon>
        <taxon>Fungi</taxon>
        <taxon>Dikarya</taxon>
        <taxon>Ascomycota</taxon>
        <taxon>Pezizomycotina</taxon>
        <taxon>Eurotiomycetes</taxon>
        <taxon>Eurotiomycetidae</taxon>
        <taxon>Onygenales</taxon>
        <taxon>Arthrodermataceae</taxon>
        <taxon>Microsporum</taxon>
    </lineage>
</organism>
<protein>
    <submittedName>
        <fullName evidence="2">Uncharacterized protein</fullName>
    </submittedName>
</protein>
<evidence type="ECO:0000256" key="1">
    <source>
        <dbReference type="SAM" id="MobiDB-lite"/>
    </source>
</evidence>
<dbReference type="Proteomes" id="UP000002035">
    <property type="component" value="Unassembled WGS sequence"/>
</dbReference>
<proteinExistence type="predicted"/>
<dbReference type="VEuPathDB" id="FungiDB:MCYG_06670"/>
<reference evidence="3" key="1">
    <citation type="journal article" date="2012" name="MBio">
        <title>Comparative genome analysis of Trichophyton rubrum and related dermatophytes reveals candidate genes involved in infection.</title>
        <authorList>
            <person name="Martinez D.A."/>
            <person name="Oliver B.G."/>
            <person name="Graeser Y."/>
            <person name="Goldberg J.M."/>
            <person name="Li W."/>
            <person name="Martinez-Rossi N.M."/>
            <person name="Monod M."/>
            <person name="Shelest E."/>
            <person name="Barton R.C."/>
            <person name="Birch E."/>
            <person name="Brakhage A.A."/>
            <person name="Chen Z."/>
            <person name="Gurr S.J."/>
            <person name="Heiman D."/>
            <person name="Heitman J."/>
            <person name="Kosti I."/>
            <person name="Rossi A."/>
            <person name="Saif S."/>
            <person name="Samalova M."/>
            <person name="Saunders C.W."/>
            <person name="Shea T."/>
            <person name="Summerbell R.C."/>
            <person name="Xu J."/>
            <person name="Young S."/>
            <person name="Zeng Q."/>
            <person name="Birren B.W."/>
            <person name="Cuomo C.A."/>
            <person name="White T.C."/>
        </authorList>
    </citation>
    <scope>NUCLEOTIDE SEQUENCE [LARGE SCALE GENOMIC DNA]</scope>
    <source>
        <strain evidence="3">ATCC MYA-4605 / CBS 113480</strain>
    </source>
</reference>
<feature type="compositionally biased region" description="Acidic residues" evidence="1">
    <location>
        <begin position="88"/>
        <end position="104"/>
    </location>
</feature>
<sequence length="120" mass="13566">MARVDGQPTERKGKNQKQSRSGAREREDVGKKKKRREAGEIVEEARTGEVGCRSTEEEDEVEEATLKSPDRDEPSFDDFFLFPTLNQEEADDVATSDDEQDEAADILQTRERENGQGHVP</sequence>
<dbReference type="AlphaFoldDB" id="C5FVB7"/>
<dbReference type="EMBL" id="DS995706">
    <property type="protein sequence ID" value="EEQ33851.1"/>
    <property type="molecule type" value="Genomic_DNA"/>
</dbReference>
<keyword evidence="3" id="KW-1185">Reference proteome</keyword>
<name>C5FVB7_ARTOC</name>
<feature type="compositionally biased region" description="Basic and acidic residues" evidence="1">
    <location>
        <begin position="64"/>
        <end position="74"/>
    </location>
</feature>
<evidence type="ECO:0000313" key="2">
    <source>
        <dbReference type="EMBL" id="EEQ33851.1"/>
    </source>
</evidence>
<feature type="compositionally biased region" description="Basic and acidic residues" evidence="1">
    <location>
        <begin position="37"/>
        <end position="47"/>
    </location>
</feature>
<dbReference type="GeneID" id="9227104"/>
<gene>
    <name evidence="2" type="ORF">MCYG_06670</name>
</gene>
<accession>C5FVB7</accession>
<feature type="compositionally biased region" description="Basic and acidic residues" evidence="1">
    <location>
        <begin position="108"/>
        <end position="120"/>
    </location>
</feature>
<dbReference type="HOGENOM" id="CLU_2049160_0_0_1"/>
<evidence type="ECO:0000313" key="3">
    <source>
        <dbReference type="Proteomes" id="UP000002035"/>
    </source>
</evidence>
<dbReference type="RefSeq" id="XP_002844706.1">
    <property type="nucleotide sequence ID" value="XM_002844660.1"/>
</dbReference>
<feature type="region of interest" description="Disordered" evidence="1">
    <location>
        <begin position="1"/>
        <end position="120"/>
    </location>
</feature>